<dbReference type="Proteomes" id="UP001597389">
    <property type="component" value="Unassembled WGS sequence"/>
</dbReference>
<accession>A0ABW4ZAT7</accession>
<dbReference type="InterPro" id="IPR006860">
    <property type="entry name" value="FecR"/>
</dbReference>
<dbReference type="Gene3D" id="2.60.120.1440">
    <property type="match status" value="1"/>
</dbReference>
<gene>
    <name evidence="3" type="ORF">ACFSW8_07980</name>
</gene>
<comment type="caution">
    <text evidence="3">The sequence shown here is derived from an EMBL/GenBank/DDBJ whole genome shotgun (WGS) entry which is preliminary data.</text>
</comment>
<dbReference type="Gene3D" id="2.60.120.200">
    <property type="match status" value="1"/>
</dbReference>
<keyword evidence="1" id="KW-1133">Transmembrane helix</keyword>
<organism evidence="3 4">
    <name type="scientific">Rubritalea tangerina</name>
    <dbReference type="NCBI Taxonomy" id="430798"/>
    <lineage>
        <taxon>Bacteria</taxon>
        <taxon>Pseudomonadati</taxon>
        <taxon>Verrucomicrobiota</taxon>
        <taxon>Verrucomicrobiia</taxon>
        <taxon>Verrucomicrobiales</taxon>
        <taxon>Rubritaleaceae</taxon>
        <taxon>Rubritalea</taxon>
    </lineage>
</organism>
<keyword evidence="4" id="KW-1185">Reference proteome</keyword>
<dbReference type="Pfam" id="PF04773">
    <property type="entry name" value="FecR"/>
    <property type="match status" value="1"/>
</dbReference>
<proteinExistence type="predicted"/>
<dbReference type="SUPFAM" id="SSF49899">
    <property type="entry name" value="Concanavalin A-like lectins/glucanases"/>
    <property type="match status" value="1"/>
</dbReference>
<sequence>MKKEAFDELVQLVMEGQASQQQVAMFEAQILNDPEAMRRYQAWVSLESGLVHRSEIVSSTPQGVVPIEKLLFAQRKRALRVAALAAAALILVSLLVLRVVTLEFSSPSGALAFSPGAKWSVSHASTDAEEGVALEIGSRLVLEEGVVEVQFSNGVQSVISAPADLRYVEKDRVAMVSGNAWFEVPRKAIGFTVTTGELEVVDLGTEFGMTVDPEEFDEVHVFTGKVRARVLRNRRVSQTLEAGEARRLTLLGELEEIRVRDSQYLTELPKTIPSVHFAFENGKVLEGVATLPTRDPLVAHAEVRHSGESFEITRGHFGGAVKGIGNGYIQTNWPGILGDNPRTMSYWIRLQEGEHHYHSIAGWGTRKLTGTNSGFYSYLACPDKGTVSGLSFGQVWAEGTQALADGQWHHVTYTYSGEVNDDGLPDLKLYVDGKRDELHWFGGGERPEYFSPIHTGGEAEKREDLWFFGPIHEDWEQFDIAVHRELDELYVFPKVLSEREVQSLYLRNEARQ</sequence>
<feature type="transmembrane region" description="Helical" evidence="1">
    <location>
        <begin position="78"/>
        <end position="100"/>
    </location>
</feature>
<dbReference type="PANTHER" id="PTHR30273:SF2">
    <property type="entry name" value="PROTEIN FECR"/>
    <property type="match status" value="1"/>
</dbReference>
<dbReference type="PANTHER" id="PTHR30273">
    <property type="entry name" value="PERIPLASMIC SIGNAL SENSOR AND SIGMA FACTOR ACTIVATOR FECR-RELATED"/>
    <property type="match status" value="1"/>
</dbReference>
<dbReference type="InterPro" id="IPR012373">
    <property type="entry name" value="Ferrdict_sens_TM"/>
</dbReference>
<name>A0ABW4ZAT7_9BACT</name>
<evidence type="ECO:0000313" key="4">
    <source>
        <dbReference type="Proteomes" id="UP001597389"/>
    </source>
</evidence>
<protein>
    <submittedName>
        <fullName evidence="3">LamG-like jellyroll fold domain-containing protein</fullName>
    </submittedName>
</protein>
<dbReference type="RefSeq" id="WP_377089340.1">
    <property type="nucleotide sequence ID" value="NZ_JBHSJL010000014.1"/>
</dbReference>
<reference evidence="4" key="1">
    <citation type="journal article" date="2019" name="Int. J. Syst. Evol. Microbiol.">
        <title>The Global Catalogue of Microorganisms (GCM) 10K type strain sequencing project: providing services to taxonomists for standard genome sequencing and annotation.</title>
        <authorList>
            <consortium name="The Broad Institute Genomics Platform"/>
            <consortium name="The Broad Institute Genome Sequencing Center for Infectious Disease"/>
            <person name="Wu L."/>
            <person name="Ma J."/>
        </authorList>
    </citation>
    <scope>NUCLEOTIDE SEQUENCE [LARGE SCALE GENOMIC DNA]</scope>
    <source>
        <strain evidence="4">CCUG 57942</strain>
    </source>
</reference>
<dbReference type="EMBL" id="JBHUJB010000034">
    <property type="protein sequence ID" value="MFD2158830.1"/>
    <property type="molecule type" value="Genomic_DNA"/>
</dbReference>
<keyword evidence="1" id="KW-0472">Membrane</keyword>
<dbReference type="Pfam" id="PF13385">
    <property type="entry name" value="Laminin_G_3"/>
    <property type="match status" value="1"/>
</dbReference>
<feature type="domain" description="FecR protein" evidence="2">
    <location>
        <begin position="146"/>
        <end position="227"/>
    </location>
</feature>
<keyword evidence="1" id="KW-0812">Transmembrane</keyword>
<evidence type="ECO:0000259" key="2">
    <source>
        <dbReference type="Pfam" id="PF04773"/>
    </source>
</evidence>
<dbReference type="InterPro" id="IPR013320">
    <property type="entry name" value="ConA-like_dom_sf"/>
</dbReference>
<evidence type="ECO:0000256" key="1">
    <source>
        <dbReference type="SAM" id="Phobius"/>
    </source>
</evidence>
<evidence type="ECO:0000313" key="3">
    <source>
        <dbReference type="EMBL" id="MFD2158830.1"/>
    </source>
</evidence>